<comment type="subcellular location">
    <subcellularLocation>
        <location evidence="1 9">Cell inner membrane</location>
        <topology evidence="1 9">Single-pass membrane protein</topology>
    </subcellularLocation>
</comment>
<feature type="transmembrane region" description="Helical" evidence="9">
    <location>
        <begin position="33"/>
        <end position="54"/>
    </location>
</feature>
<dbReference type="InterPro" id="IPR058781">
    <property type="entry name" value="HH_AprE-like"/>
</dbReference>
<evidence type="ECO:0000259" key="10">
    <source>
        <dbReference type="Pfam" id="PF25994"/>
    </source>
</evidence>
<dbReference type="SUPFAM" id="SSF111369">
    <property type="entry name" value="HlyD-like secretion proteins"/>
    <property type="match status" value="2"/>
</dbReference>
<evidence type="ECO:0000256" key="6">
    <source>
        <dbReference type="ARBA" id="ARBA00022692"/>
    </source>
</evidence>
<dbReference type="NCBIfam" id="TIGR01843">
    <property type="entry name" value="type_I_hlyD"/>
    <property type="match status" value="1"/>
</dbReference>
<dbReference type="Proteomes" id="UP000584325">
    <property type="component" value="Unassembled WGS sequence"/>
</dbReference>
<gene>
    <name evidence="13" type="ORF">FCL38_15530</name>
    <name evidence="12" type="ORF">FHS02_001666</name>
</gene>
<keyword evidence="7 9" id="KW-1133">Transmembrane helix</keyword>
<evidence type="ECO:0000256" key="1">
    <source>
        <dbReference type="ARBA" id="ARBA00004377"/>
    </source>
</evidence>
<dbReference type="InterPro" id="IPR058982">
    <property type="entry name" value="Beta-barrel_AprE"/>
</dbReference>
<dbReference type="AlphaFoldDB" id="A0A4P8HSN2"/>
<evidence type="ECO:0000313" key="15">
    <source>
        <dbReference type="Proteomes" id="UP000584325"/>
    </source>
</evidence>
<comment type="similarity">
    <text evidence="2 9">Belongs to the membrane fusion protein (MFP) (TC 8.A.1) family.</text>
</comment>
<dbReference type="Proteomes" id="UP000298763">
    <property type="component" value="Chromosome"/>
</dbReference>
<dbReference type="GO" id="GO:0006508">
    <property type="term" value="P:proteolysis"/>
    <property type="evidence" value="ECO:0007669"/>
    <property type="project" value="UniProtKB-KW"/>
</dbReference>
<dbReference type="Pfam" id="PF26002">
    <property type="entry name" value="Beta-barrel_AprE"/>
    <property type="match status" value="1"/>
</dbReference>
<evidence type="ECO:0000256" key="3">
    <source>
        <dbReference type="ARBA" id="ARBA00022448"/>
    </source>
</evidence>
<evidence type="ECO:0000256" key="8">
    <source>
        <dbReference type="ARBA" id="ARBA00023136"/>
    </source>
</evidence>
<evidence type="ECO:0000313" key="14">
    <source>
        <dbReference type="Proteomes" id="UP000298763"/>
    </source>
</evidence>
<accession>A0A4P8HSN2</accession>
<keyword evidence="6 9" id="KW-0812">Transmembrane</keyword>
<dbReference type="OrthoDB" id="9775513at2"/>
<dbReference type="GO" id="GO:0009306">
    <property type="term" value="P:protein secretion"/>
    <property type="evidence" value="ECO:0007669"/>
    <property type="project" value="InterPro"/>
</dbReference>
<dbReference type="EMBL" id="JACHXS010000002">
    <property type="protein sequence ID" value="MBB3220867.1"/>
    <property type="molecule type" value="Genomic_DNA"/>
</dbReference>
<evidence type="ECO:0000313" key="13">
    <source>
        <dbReference type="EMBL" id="QCP11672.1"/>
    </source>
</evidence>
<dbReference type="PROSITE" id="PS00543">
    <property type="entry name" value="HLYD_FAMILY"/>
    <property type="match status" value="1"/>
</dbReference>
<keyword evidence="12" id="KW-0378">Hydrolase</keyword>
<feature type="domain" description="AprE-like beta-barrel" evidence="11">
    <location>
        <begin position="338"/>
        <end position="429"/>
    </location>
</feature>
<evidence type="ECO:0000256" key="9">
    <source>
        <dbReference type="RuleBase" id="RU365093"/>
    </source>
</evidence>
<dbReference type="EMBL" id="CP040017">
    <property type="protein sequence ID" value="QCP11672.1"/>
    <property type="molecule type" value="Genomic_DNA"/>
</dbReference>
<dbReference type="Pfam" id="PF25994">
    <property type="entry name" value="HH_AprE"/>
    <property type="match status" value="1"/>
</dbReference>
<dbReference type="RefSeq" id="WP_137314519.1">
    <property type="nucleotide sequence ID" value="NZ_CP040017.1"/>
</dbReference>
<sequence>MKALTNQTSPTDVVTHDVEPLTVHTDPRSYSRFGWLVVLLGVGGFLLWALLAPLDKGVPLSGKVTKEGNRKAIQHQTGGTIKRILVQEGTPVKAGQVLIEMNDVQARSQLDVGRAQYITMLATEARLLAERDGLSEVTFPAILEKMKSDTRVAETMALQRQLFVTRQTSLKNELAAVDENIAGIKMQTVGLEQSRDSKKEQMEFLKEQLAGMRDLAREGYIARNRLLDLERTYAQLSGAVSEDIGNIGRGKRQVVELTLRRAQRMQDYQKEVRTQLADVQKEVEGLTGRMGALEYDVANTLVRAPVDGVVVGLSVFTNGGVVAAGAKMMDLVPADDPLIVDGQLPVHLIDRVHEGLPVELIFSAFNTNKTPHLPGVLTSIAADSTVDEKTGAAYYHVKAKVTPEGAREIAAKKLEVLPGMPVEVFVKTGERSMMSYLLKPVFDRARTSMSEE</sequence>
<evidence type="ECO:0000259" key="11">
    <source>
        <dbReference type="Pfam" id="PF26002"/>
    </source>
</evidence>
<dbReference type="Gene3D" id="2.40.30.170">
    <property type="match status" value="1"/>
</dbReference>
<keyword evidence="5 9" id="KW-0997">Cell inner membrane</keyword>
<dbReference type="Gene3D" id="2.40.50.100">
    <property type="match status" value="1"/>
</dbReference>
<dbReference type="PANTHER" id="PTHR30386">
    <property type="entry name" value="MEMBRANE FUSION SUBUNIT OF EMRAB-TOLC MULTIDRUG EFFLUX PUMP"/>
    <property type="match status" value="1"/>
</dbReference>
<organism evidence="12 15">
    <name type="scientific">Pseudoduganella umbonata</name>
    <dbReference type="NCBI Taxonomy" id="864828"/>
    <lineage>
        <taxon>Bacteria</taxon>
        <taxon>Pseudomonadati</taxon>
        <taxon>Pseudomonadota</taxon>
        <taxon>Betaproteobacteria</taxon>
        <taxon>Burkholderiales</taxon>
        <taxon>Oxalobacteraceae</taxon>
        <taxon>Telluria group</taxon>
        <taxon>Pseudoduganella</taxon>
    </lineage>
</organism>
<dbReference type="PANTHER" id="PTHR30386:SF17">
    <property type="entry name" value="ALKALINE PROTEASE SECRETION PROTEIN APRE"/>
    <property type="match status" value="1"/>
</dbReference>
<dbReference type="GO" id="GO:0005886">
    <property type="term" value="C:plasma membrane"/>
    <property type="evidence" value="ECO:0007669"/>
    <property type="project" value="UniProtKB-SubCell"/>
</dbReference>
<evidence type="ECO:0000256" key="7">
    <source>
        <dbReference type="ARBA" id="ARBA00022989"/>
    </source>
</evidence>
<dbReference type="InterPro" id="IPR050739">
    <property type="entry name" value="MFP"/>
</dbReference>
<reference evidence="12 15" key="2">
    <citation type="submission" date="2020-08" db="EMBL/GenBank/DDBJ databases">
        <title>Genomic Encyclopedia of Type Strains, Phase III (KMG-III): the genomes of soil and plant-associated and newly described type strains.</title>
        <authorList>
            <person name="Whitman W."/>
        </authorList>
    </citation>
    <scope>NUCLEOTIDE SEQUENCE [LARGE SCALE GENOMIC DNA]</scope>
    <source>
        <strain evidence="12 15">CECT 7753</strain>
    </source>
</reference>
<proteinExistence type="inferred from homology"/>
<evidence type="ECO:0000313" key="12">
    <source>
        <dbReference type="EMBL" id="MBB3220867.1"/>
    </source>
</evidence>
<evidence type="ECO:0000256" key="2">
    <source>
        <dbReference type="ARBA" id="ARBA00009477"/>
    </source>
</evidence>
<protein>
    <recommendedName>
        <fullName evidence="9">Membrane fusion protein (MFP) family protein</fullName>
    </recommendedName>
</protein>
<feature type="domain" description="AprE-like long alpha-helical hairpin" evidence="10">
    <location>
        <begin position="106"/>
        <end position="294"/>
    </location>
</feature>
<dbReference type="GO" id="GO:0008233">
    <property type="term" value="F:peptidase activity"/>
    <property type="evidence" value="ECO:0007669"/>
    <property type="project" value="UniProtKB-KW"/>
</dbReference>
<keyword evidence="14" id="KW-1185">Reference proteome</keyword>
<name>A0A4P8HSN2_9BURK</name>
<evidence type="ECO:0000256" key="4">
    <source>
        <dbReference type="ARBA" id="ARBA00022475"/>
    </source>
</evidence>
<keyword evidence="4 9" id="KW-1003">Cell membrane</keyword>
<dbReference type="PRINTS" id="PR01490">
    <property type="entry name" value="RTXTOXIND"/>
</dbReference>
<reference evidence="13 14" key="1">
    <citation type="submission" date="2019-05" db="EMBL/GenBank/DDBJ databases">
        <title>Draft Genome Sequences of Six Type Strains of the Genus Massilia.</title>
        <authorList>
            <person name="Miess H."/>
            <person name="Frediansyhah A."/>
            <person name="Gross H."/>
        </authorList>
    </citation>
    <scope>NUCLEOTIDE SEQUENCE [LARGE SCALE GENOMIC DNA]</scope>
    <source>
        <strain evidence="13 14">DSMZ 26121</strain>
    </source>
</reference>
<evidence type="ECO:0000256" key="5">
    <source>
        <dbReference type="ARBA" id="ARBA00022519"/>
    </source>
</evidence>
<keyword evidence="3 9" id="KW-0813">Transport</keyword>
<dbReference type="InterPro" id="IPR010129">
    <property type="entry name" value="T1SS_HlyD"/>
</dbReference>
<keyword evidence="8 9" id="KW-0472">Membrane</keyword>
<keyword evidence="12" id="KW-0645">Protease</keyword>
<dbReference type="InterPro" id="IPR006144">
    <property type="entry name" value="Secretion_HlyD_CS"/>
</dbReference>